<dbReference type="GO" id="GO:0046872">
    <property type="term" value="F:metal ion binding"/>
    <property type="evidence" value="ECO:0007669"/>
    <property type="project" value="InterPro"/>
</dbReference>
<comment type="similarity">
    <text evidence="1">Belongs to the FrmR/RcnR family.</text>
</comment>
<dbReference type="Gene3D" id="1.20.58.1000">
    <property type="entry name" value="Metal-sensitive repressor, helix protomer"/>
    <property type="match status" value="1"/>
</dbReference>
<dbReference type="eggNOG" id="COG1937">
    <property type="taxonomic scope" value="Bacteria"/>
</dbReference>
<dbReference type="PANTHER" id="PTHR33677">
    <property type="entry name" value="TRANSCRIPTIONAL REPRESSOR FRMR-RELATED"/>
    <property type="match status" value="1"/>
</dbReference>
<dbReference type="InterPro" id="IPR003735">
    <property type="entry name" value="Metal_Tscrpt_repr"/>
</dbReference>
<dbReference type="EMBL" id="CP001101">
    <property type="protein sequence ID" value="ACE03246.1"/>
    <property type="molecule type" value="Genomic_DNA"/>
</dbReference>
<dbReference type="HOGENOM" id="CLU_2129023_0_0_10"/>
<proteinExistence type="inferred from homology"/>
<sequence length="113" mass="12830">MSEFNGCYAGFENKNVYFIPLPGIGISSLPGEFKLKLMDDIVTRLKKVNGQIQGLVKMIERREQCEKVIVQFQAAKAALDKTYSLVLNNSLKECLSERDSENMDRILKLISKK</sequence>
<dbReference type="Pfam" id="PF02583">
    <property type="entry name" value="Trns_repr_metal"/>
    <property type="match status" value="1"/>
</dbReference>
<organism evidence="2">
    <name type="scientific">Chlorobium phaeobacteroides (strain BS1)</name>
    <dbReference type="NCBI Taxonomy" id="331678"/>
    <lineage>
        <taxon>Bacteria</taxon>
        <taxon>Pseudomonadati</taxon>
        <taxon>Chlorobiota</taxon>
        <taxon>Chlorobiia</taxon>
        <taxon>Chlorobiales</taxon>
        <taxon>Chlorobiaceae</taxon>
        <taxon>Chlorobium/Pelodictyon group</taxon>
        <taxon>Chlorobium</taxon>
    </lineage>
</organism>
<reference evidence="2" key="1">
    <citation type="submission" date="2008-06" db="EMBL/GenBank/DDBJ databases">
        <title>Complete sequence of Chlorobium phaeobacteroides BS1.</title>
        <authorList>
            <consortium name="US DOE Joint Genome Institute"/>
            <person name="Lucas S."/>
            <person name="Copeland A."/>
            <person name="Lapidus A."/>
            <person name="Glavina del Rio T."/>
            <person name="Dalin E."/>
            <person name="Tice H."/>
            <person name="Bruce D."/>
            <person name="Goodwin L."/>
            <person name="Pitluck S."/>
            <person name="Schmutz J."/>
            <person name="Larimer F."/>
            <person name="Land M."/>
            <person name="Hauser L."/>
            <person name="Kyrpides N."/>
            <person name="Ovchinnikova G."/>
            <person name="Li T."/>
            <person name="Liu Z."/>
            <person name="Zhao F."/>
            <person name="Overmann J."/>
            <person name="Bryant D.A."/>
            <person name="Richardson P."/>
        </authorList>
    </citation>
    <scope>NUCLEOTIDE SEQUENCE [LARGE SCALE GENOMIC DNA]</scope>
    <source>
        <strain evidence="2">BS1</strain>
    </source>
</reference>
<protein>
    <submittedName>
        <fullName evidence="2">Uncharacterized protein</fullName>
    </submittedName>
</protein>
<accession>B3EL19</accession>
<dbReference type="GO" id="GO:0045892">
    <property type="term" value="P:negative regulation of DNA-templated transcription"/>
    <property type="evidence" value="ECO:0007669"/>
    <property type="project" value="UniProtKB-ARBA"/>
</dbReference>
<gene>
    <name evidence="2" type="ordered locus">Cphamn1_0277</name>
</gene>
<dbReference type="AlphaFoldDB" id="B3EL19"/>
<dbReference type="PANTHER" id="PTHR33677:SF5">
    <property type="entry name" value="TRANSCRIPTIONAL REPRESSOR FRMR"/>
    <property type="match status" value="1"/>
</dbReference>
<dbReference type="STRING" id="331678.Cphamn1_0277"/>
<dbReference type="CDD" id="cd10148">
    <property type="entry name" value="CsoR-like_DUF156"/>
    <property type="match status" value="1"/>
</dbReference>
<evidence type="ECO:0000313" key="2">
    <source>
        <dbReference type="EMBL" id="ACE03246.1"/>
    </source>
</evidence>
<dbReference type="GO" id="GO:0003677">
    <property type="term" value="F:DNA binding"/>
    <property type="evidence" value="ECO:0007669"/>
    <property type="project" value="InterPro"/>
</dbReference>
<name>B3EL19_CHLPB</name>
<dbReference type="KEGG" id="cpb:Cphamn1_0277"/>
<evidence type="ECO:0000256" key="1">
    <source>
        <dbReference type="ARBA" id="ARBA00005260"/>
    </source>
</evidence>
<dbReference type="InterPro" id="IPR038390">
    <property type="entry name" value="Metal_Tscrpt_repr_sf"/>
</dbReference>